<evidence type="ECO:0000259" key="1">
    <source>
        <dbReference type="Pfam" id="PF00561"/>
    </source>
</evidence>
<keyword evidence="3" id="KW-1185">Reference proteome</keyword>
<dbReference type="EMBL" id="CP016364">
    <property type="protein sequence ID" value="APG48055.1"/>
    <property type="molecule type" value="Genomic_DNA"/>
</dbReference>
<dbReference type="STRING" id="1844006.PhaeoP97_02678"/>
<evidence type="ECO:0000313" key="2">
    <source>
        <dbReference type="EMBL" id="APG48055.1"/>
    </source>
</evidence>
<organism evidence="2 3">
    <name type="scientific">Phaeobacter porticola</name>
    <dbReference type="NCBI Taxonomy" id="1844006"/>
    <lineage>
        <taxon>Bacteria</taxon>
        <taxon>Pseudomonadati</taxon>
        <taxon>Pseudomonadota</taxon>
        <taxon>Alphaproteobacteria</taxon>
        <taxon>Rhodobacterales</taxon>
        <taxon>Roseobacteraceae</taxon>
        <taxon>Phaeobacter</taxon>
    </lineage>
</organism>
<dbReference type="PANTHER" id="PTHR43798:SF33">
    <property type="entry name" value="HYDROLASE, PUTATIVE (AFU_ORTHOLOGUE AFUA_2G14860)-RELATED"/>
    <property type="match status" value="1"/>
</dbReference>
<dbReference type="KEGG" id="php:PhaeoP97_02678"/>
<keyword evidence="2" id="KW-0012">Acyltransferase</keyword>
<name>A0A1L3I7G2_9RHOB</name>
<evidence type="ECO:0000313" key="3">
    <source>
        <dbReference type="Proteomes" id="UP000183859"/>
    </source>
</evidence>
<gene>
    <name evidence="2" type="ORF">PhaeoP97_02678</name>
</gene>
<dbReference type="GO" id="GO:0016020">
    <property type="term" value="C:membrane"/>
    <property type="evidence" value="ECO:0007669"/>
    <property type="project" value="TreeGrafter"/>
</dbReference>
<keyword evidence="2" id="KW-0378">Hydrolase</keyword>
<dbReference type="GO" id="GO:0016746">
    <property type="term" value="F:acyltransferase activity"/>
    <property type="evidence" value="ECO:0007669"/>
    <property type="project" value="UniProtKB-KW"/>
</dbReference>
<feature type="domain" description="AB hydrolase-1" evidence="1">
    <location>
        <begin position="371"/>
        <end position="597"/>
    </location>
</feature>
<sequence>MGKTAEDIIGPDGLSDETVIAAVYVSVLGAAKAGAWRDRLERAGCNDLAGVATGSSTDEIVDTAFDGGAQPITELRLASGKPGLWSEISPQDATDRQALITRHFGRALYLRSRLVAAQNHGCWPDLQDVLPCSAADWLLTAREGDILAAGGNWPASGRVTDSWISERLALDATALPQWRDLFSPTVLRPALALLRQDDGSLLMCQSLGGRAGLSGYCSTFIDSDQGNEVTGGSAALPPAHTGDPTTPAFLIERLQTAWSDPAACRVARRFGFEQDEMSLLRGLLTGDGWVELRLGTGGQRGPELAVLGRMVVKTCAPSCPEMLRFLAYLMKQTVRDTEIATGADLPLQHKLDLPSGLRSRYLCFGAEQGRPVIFVHGIFDGVAGVQRLQHRLRARGLRLFAPLRFGYGASDRLPREADPIDLFVTQLEALMDAEGLDAPILLGHRSGCLFAAVAARRLRDRLGGVICVGATLPLSGVGHAAALRGHQRAMALSAVHASAVLPLVVRSWSRSVRQKGPQVLVSRQIARDSADRRLLADPALSAVLNQSHAMMMQQGRGGYETDLRLAVRARDMRYSANSAPTIYLHGGEDKVTPPDKLQAAIGSGANLQVRVSKRAGTMLLYSQPELVFAAIDDLRQGRT</sequence>
<dbReference type="OrthoDB" id="8107794at2"/>
<dbReference type="Pfam" id="PF00561">
    <property type="entry name" value="Abhydrolase_1"/>
    <property type="match status" value="1"/>
</dbReference>
<dbReference type="PANTHER" id="PTHR43798">
    <property type="entry name" value="MONOACYLGLYCEROL LIPASE"/>
    <property type="match status" value="1"/>
</dbReference>
<dbReference type="InterPro" id="IPR050266">
    <property type="entry name" value="AB_hydrolase_sf"/>
</dbReference>
<keyword evidence="2" id="KW-0808">Transferase</keyword>
<dbReference type="GO" id="GO:0016787">
    <property type="term" value="F:hydrolase activity"/>
    <property type="evidence" value="ECO:0007669"/>
    <property type="project" value="UniProtKB-KW"/>
</dbReference>
<dbReference type="AlphaFoldDB" id="A0A1L3I7G2"/>
<dbReference type="InterPro" id="IPR029058">
    <property type="entry name" value="AB_hydrolase_fold"/>
</dbReference>
<dbReference type="InterPro" id="IPR000073">
    <property type="entry name" value="AB_hydrolase_1"/>
</dbReference>
<reference evidence="3" key="1">
    <citation type="submission" date="2016-07" db="EMBL/GenBank/DDBJ databases">
        <title>Phaeobacter portensis sp. nov., a tropodithietic acid producing bacterium isolated from a German harbor.</title>
        <authorList>
            <person name="Freese H.M."/>
            <person name="Bunk B."/>
            <person name="Breider S."/>
            <person name="Brinkhoff T."/>
        </authorList>
    </citation>
    <scope>NUCLEOTIDE SEQUENCE [LARGE SCALE GENOMIC DNA]</scope>
    <source>
        <strain evidence="3">P97</strain>
    </source>
</reference>
<protein>
    <submittedName>
        <fullName evidence="2">Putative hydrolase or acyltransferase (Alpha/beta hydrolase superfamily)</fullName>
    </submittedName>
</protein>
<accession>A0A1L3I7G2</accession>
<dbReference type="SUPFAM" id="SSF53474">
    <property type="entry name" value="alpha/beta-Hydrolases"/>
    <property type="match status" value="1"/>
</dbReference>
<dbReference type="Gene3D" id="3.40.50.1820">
    <property type="entry name" value="alpha/beta hydrolase"/>
    <property type="match status" value="1"/>
</dbReference>
<dbReference type="Proteomes" id="UP000183859">
    <property type="component" value="Chromosome"/>
</dbReference>
<dbReference type="RefSeq" id="WP_072505456.1">
    <property type="nucleotide sequence ID" value="NZ_CP016364.1"/>
</dbReference>
<proteinExistence type="predicted"/>